<evidence type="ECO:0000256" key="1">
    <source>
        <dbReference type="SAM" id="MobiDB-lite"/>
    </source>
</evidence>
<feature type="region of interest" description="Disordered" evidence="1">
    <location>
        <begin position="104"/>
        <end position="130"/>
    </location>
</feature>
<proteinExistence type="predicted"/>
<evidence type="ECO:0000313" key="3">
    <source>
        <dbReference type="Proteomes" id="UP001259803"/>
    </source>
</evidence>
<keyword evidence="3" id="KW-1185">Reference proteome</keyword>
<evidence type="ECO:0000313" key="2">
    <source>
        <dbReference type="EMBL" id="MDT0574632.1"/>
    </source>
</evidence>
<accession>A0ABU2ZDF5</accession>
<gene>
    <name evidence="2" type="ORF">RM533_00375</name>
</gene>
<name>A0ABU2ZDF5_9SPHN</name>
<organism evidence="2 3">
    <name type="scientific">Croceicoccus esteveae</name>
    <dbReference type="NCBI Taxonomy" id="3075597"/>
    <lineage>
        <taxon>Bacteria</taxon>
        <taxon>Pseudomonadati</taxon>
        <taxon>Pseudomonadota</taxon>
        <taxon>Alphaproteobacteria</taxon>
        <taxon>Sphingomonadales</taxon>
        <taxon>Erythrobacteraceae</taxon>
        <taxon>Croceicoccus</taxon>
    </lineage>
</organism>
<protein>
    <recommendedName>
        <fullName evidence="4">Haemolysin activator HlyB C-terminal domain-containing protein</fullName>
    </recommendedName>
</protein>
<evidence type="ECO:0008006" key="4">
    <source>
        <dbReference type="Google" id="ProtNLM"/>
    </source>
</evidence>
<dbReference type="EMBL" id="JAVRHS010000001">
    <property type="protein sequence ID" value="MDT0574632.1"/>
    <property type="molecule type" value="Genomic_DNA"/>
</dbReference>
<reference evidence="2 3" key="1">
    <citation type="submission" date="2023-09" db="EMBL/GenBank/DDBJ databases">
        <authorList>
            <person name="Rey-Velasco X."/>
        </authorList>
    </citation>
    <scope>NUCLEOTIDE SEQUENCE [LARGE SCALE GENOMIC DNA]</scope>
    <source>
        <strain evidence="2 3">F390</strain>
    </source>
</reference>
<dbReference type="RefSeq" id="WP_311339208.1">
    <property type="nucleotide sequence ID" value="NZ_JAVRHS010000001.1"/>
</dbReference>
<comment type="caution">
    <text evidence="2">The sequence shown here is derived from an EMBL/GenBank/DDBJ whole genome shotgun (WGS) entry which is preliminary data.</text>
</comment>
<dbReference type="Proteomes" id="UP001259803">
    <property type="component" value="Unassembled WGS sequence"/>
</dbReference>
<sequence length="392" mass="40038">MSKARMRGAPVAALAGVLGVWVVTRIVAPGAGPFDAQSSLALEGMRGGMQTGIAQGDAADATGAEVIRLGLRQLGDSLSGMRDVVAGDDAPAWLRHSAPTRPVNARLASVTAGSDRRSRSRAGQAPNTVVTRATTDFAALSASSESPAQPAGSGSGAMRPVPLYASAVDPRQQASSRWTGDGWVLVRGSGADAAAIGAAAYGGSQAGAIIRYDLAQQSRYRPRIYARLTSELDGSSQAEIAGGASIRPFVSLPLELLGEVRVGRFSGDTKVRPAVIAVANPAPIRLPYGFTAESYAQAGYVGGSFSTAFADGQLRAIRDMVRLNDRISVTAGAGMWGGVQKGAGRIDVGPTVSAVAPVGKGVYARASLDYRQRVAGDAQPGSGPVFTVAAGF</sequence>